<dbReference type="InterPro" id="IPR037359">
    <property type="entry name" value="NST/OST"/>
</dbReference>
<dbReference type="EMBL" id="LPUF01000001">
    <property type="protein sequence ID" value="OQK17036.1"/>
    <property type="molecule type" value="Genomic_DNA"/>
</dbReference>
<keyword evidence="5" id="KW-1185">Reference proteome</keyword>
<dbReference type="RefSeq" id="WP_080521653.1">
    <property type="nucleotide sequence ID" value="NZ_LPUF01000001.1"/>
</dbReference>
<dbReference type="AlphaFoldDB" id="A0A1V8M6B7"/>
<dbReference type="Pfam" id="PF00685">
    <property type="entry name" value="Sulfotransfer_1"/>
    <property type="match status" value="1"/>
</dbReference>
<dbReference type="SUPFAM" id="SSF52540">
    <property type="entry name" value="P-loop containing nucleoside triphosphate hydrolases"/>
    <property type="match status" value="1"/>
</dbReference>
<gene>
    <name evidence="4" type="ORF">AU255_03825</name>
</gene>
<dbReference type="Gene3D" id="3.40.50.300">
    <property type="entry name" value="P-loop containing nucleotide triphosphate hydrolases"/>
    <property type="match status" value="1"/>
</dbReference>
<dbReference type="PANTHER" id="PTHR10605:SF56">
    <property type="entry name" value="BIFUNCTIONAL HEPARAN SULFATE N-DEACETYLASE_N-SULFOTRANSFERASE"/>
    <property type="match status" value="1"/>
</dbReference>
<dbReference type="InterPro" id="IPR027417">
    <property type="entry name" value="P-loop_NTPase"/>
</dbReference>
<dbReference type="InterPro" id="IPR000863">
    <property type="entry name" value="Sulfotransferase_dom"/>
</dbReference>
<accession>A0A1V8M6B7</accession>
<organism evidence="4 5">
    <name type="scientific">Methyloprofundus sedimenti</name>
    <dbReference type="NCBI Taxonomy" id="1420851"/>
    <lineage>
        <taxon>Bacteria</taxon>
        <taxon>Pseudomonadati</taxon>
        <taxon>Pseudomonadota</taxon>
        <taxon>Gammaproteobacteria</taxon>
        <taxon>Methylococcales</taxon>
        <taxon>Methylococcaceae</taxon>
        <taxon>Methyloprofundus</taxon>
    </lineage>
</organism>
<evidence type="ECO:0000256" key="2">
    <source>
        <dbReference type="ARBA" id="ARBA00023180"/>
    </source>
</evidence>
<feature type="domain" description="Sulfotransferase" evidence="3">
    <location>
        <begin position="4"/>
        <end position="238"/>
    </location>
</feature>
<dbReference type="PANTHER" id="PTHR10605">
    <property type="entry name" value="HEPARAN SULFATE SULFOTRANSFERASE"/>
    <property type="match status" value="1"/>
</dbReference>
<dbReference type="GO" id="GO:0008146">
    <property type="term" value="F:sulfotransferase activity"/>
    <property type="evidence" value="ECO:0007669"/>
    <property type="project" value="InterPro"/>
</dbReference>
<evidence type="ECO:0000259" key="3">
    <source>
        <dbReference type="Pfam" id="PF00685"/>
    </source>
</evidence>
<evidence type="ECO:0000256" key="1">
    <source>
        <dbReference type="ARBA" id="ARBA00022679"/>
    </source>
</evidence>
<name>A0A1V8M6B7_9GAMM</name>
<evidence type="ECO:0000313" key="5">
    <source>
        <dbReference type="Proteomes" id="UP000191980"/>
    </source>
</evidence>
<sequence>MTKPDFIIIGAMKSATSTLHEQLALQDGIFMTTPKEPNYFSDDEQYARGEAWYEGLFANAEANDLCGESSTHYTKLPDYPLTIERMAKRLKKVKLIYVLRHPVDRLISHYIHQWSQNVIKCDINEAIDQYEELTAYSCYARQLQPYIEQFGRENILLLFNESIRKNQQKELEKAAEFIGYKEKVVWQEDLAAQNVSNERIRAFPGYSWIVESEIMTFLRRVLIPKWLRNKIKSEMTLKERPVIDPVHLAQNTTIFDQDLARLGHALNVELSCETYKTIVINQELSLQHDIEEK</sequence>
<comment type="caution">
    <text evidence="4">The sequence shown here is derived from an EMBL/GenBank/DDBJ whole genome shotgun (WGS) entry which is preliminary data.</text>
</comment>
<protein>
    <submittedName>
        <fullName evidence="4">Sulfotransferase</fullName>
    </submittedName>
</protein>
<keyword evidence="1 4" id="KW-0808">Transferase</keyword>
<dbReference type="STRING" id="1420851.AU255_03825"/>
<keyword evidence="2" id="KW-0325">Glycoprotein</keyword>
<dbReference type="OrthoDB" id="9075305at2"/>
<dbReference type="Proteomes" id="UP000191980">
    <property type="component" value="Unassembled WGS sequence"/>
</dbReference>
<evidence type="ECO:0000313" key="4">
    <source>
        <dbReference type="EMBL" id="OQK17036.1"/>
    </source>
</evidence>
<proteinExistence type="predicted"/>
<reference evidence="4 5" key="1">
    <citation type="submission" date="2015-12" db="EMBL/GenBank/DDBJ databases">
        <authorList>
            <person name="Shamseldin A."/>
            <person name="Moawad H."/>
            <person name="Abd El-Rahim W.M."/>
            <person name="Sadowsky M.J."/>
        </authorList>
    </citation>
    <scope>NUCLEOTIDE SEQUENCE [LARGE SCALE GENOMIC DNA]</scope>
    <source>
        <strain evidence="4 5">WF1</strain>
    </source>
</reference>